<accession>A0A0P0YC21</accession>
<dbReference type="Proteomes" id="UP000059680">
    <property type="component" value="Chromosome 12"/>
</dbReference>
<dbReference type="EMBL" id="AP014968">
    <property type="protein sequence ID" value="BAT18084.1"/>
    <property type="molecule type" value="Genomic_DNA"/>
</dbReference>
<evidence type="ECO:0000313" key="2">
    <source>
        <dbReference type="EMBL" id="BAT18084.1"/>
    </source>
</evidence>
<proteinExistence type="predicted"/>
<protein>
    <submittedName>
        <fullName evidence="2">Os12g0614900 protein</fullName>
    </submittedName>
</protein>
<dbReference type="AlphaFoldDB" id="A0A0P0YC21"/>
<dbReference type="ExpressionAtlas" id="A0A0P0YC21">
    <property type="expression patterns" value="baseline and differential"/>
</dbReference>
<feature type="compositionally biased region" description="Basic residues" evidence="1">
    <location>
        <begin position="1"/>
        <end position="19"/>
    </location>
</feature>
<evidence type="ECO:0000313" key="3">
    <source>
        <dbReference type="Proteomes" id="UP000059680"/>
    </source>
</evidence>
<keyword evidence="3" id="KW-1185">Reference proteome</keyword>
<gene>
    <name evidence="2" type="ordered locus">Os12g0614900</name>
    <name evidence="2" type="ORF">OSNPB_120614900</name>
</gene>
<reference evidence="3" key="1">
    <citation type="journal article" date="2005" name="Nature">
        <title>The map-based sequence of the rice genome.</title>
        <authorList>
            <consortium name="International rice genome sequencing project (IRGSP)"/>
            <person name="Matsumoto T."/>
            <person name="Wu J."/>
            <person name="Kanamori H."/>
            <person name="Katayose Y."/>
            <person name="Fujisawa M."/>
            <person name="Namiki N."/>
            <person name="Mizuno H."/>
            <person name="Yamamoto K."/>
            <person name="Antonio B.A."/>
            <person name="Baba T."/>
            <person name="Sakata K."/>
            <person name="Nagamura Y."/>
            <person name="Aoki H."/>
            <person name="Arikawa K."/>
            <person name="Arita K."/>
            <person name="Bito T."/>
            <person name="Chiden Y."/>
            <person name="Fujitsuka N."/>
            <person name="Fukunaka R."/>
            <person name="Hamada M."/>
            <person name="Harada C."/>
            <person name="Hayashi A."/>
            <person name="Hijishita S."/>
            <person name="Honda M."/>
            <person name="Hosokawa S."/>
            <person name="Ichikawa Y."/>
            <person name="Idonuma A."/>
            <person name="Iijima M."/>
            <person name="Ikeda M."/>
            <person name="Ikeno M."/>
            <person name="Ito K."/>
            <person name="Ito S."/>
            <person name="Ito T."/>
            <person name="Ito Y."/>
            <person name="Ito Y."/>
            <person name="Iwabuchi A."/>
            <person name="Kamiya K."/>
            <person name="Karasawa W."/>
            <person name="Kurita K."/>
            <person name="Katagiri S."/>
            <person name="Kikuta A."/>
            <person name="Kobayashi H."/>
            <person name="Kobayashi N."/>
            <person name="Machita K."/>
            <person name="Maehara T."/>
            <person name="Masukawa M."/>
            <person name="Mizubayashi T."/>
            <person name="Mukai Y."/>
            <person name="Nagasaki H."/>
            <person name="Nagata Y."/>
            <person name="Naito S."/>
            <person name="Nakashima M."/>
            <person name="Nakama Y."/>
            <person name="Nakamichi Y."/>
            <person name="Nakamura M."/>
            <person name="Meguro A."/>
            <person name="Negishi M."/>
            <person name="Ohta I."/>
            <person name="Ohta T."/>
            <person name="Okamoto M."/>
            <person name="Ono N."/>
            <person name="Saji S."/>
            <person name="Sakaguchi M."/>
            <person name="Sakai K."/>
            <person name="Shibata M."/>
            <person name="Shimokawa T."/>
            <person name="Song J."/>
            <person name="Takazaki Y."/>
            <person name="Terasawa K."/>
            <person name="Tsugane M."/>
            <person name="Tsuji K."/>
            <person name="Ueda S."/>
            <person name="Waki K."/>
            <person name="Yamagata H."/>
            <person name="Yamamoto M."/>
            <person name="Yamamoto S."/>
            <person name="Yamane H."/>
            <person name="Yoshiki S."/>
            <person name="Yoshihara R."/>
            <person name="Yukawa K."/>
            <person name="Zhong H."/>
            <person name="Yano M."/>
            <person name="Yuan Q."/>
            <person name="Ouyang S."/>
            <person name="Liu J."/>
            <person name="Jones K.M."/>
            <person name="Gansberger K."/>
            <person name="Moffat K."/>
            <person name="Hill J."/>
            <person name="Bera J."/>
            <person name="Fadrosh D."/>
            <person name="Jin S."/>
            <person name="Johri S."/>
            <person name="Kim M."/>
            <person name="Overton L."/>
            <person name="Reardon M."/>
            <person name="Tsitrin T."/>
            <person name="Vuong H."/>
            <person name="Weaver B."/>
            <person name="Ciecko A."/>
            <person name="Tallon L."/>
            <person name="Jackson J."/>
            <person name="Pai G."/>
            <person name="Aken S.V."/>
            <person name="Utterback T."/>
            <person name="Reidmuller S."/>
            <person name="Feldblyum T."/>
            <person name="Hsiao J."/>
            <person name="Zismann V."/>
            <person name="Iobst S."/>
            <person name="de Vazeille A.R."/>
            <person name="Buell C.R."/>
            <person name="Ying K."/>
            <person name="Li Y."/>
            <person name="Lu T."/>
            <person name="Huang Y."/>
            <person name="Zhao Q."/>
            <person name="Feng Q."/>
            <person name="Zhang L."/>
            <person name="Zhu J."/>
            <person name="Weng Q."/>
            <person name="Mu J."/>
            <person name="Lu Y."/>
            <person name="Fan D."/>
            <person name="Liu Y."/>
            <person name="Guan J."/>
            <person name="Zhang Y."/>
            <person name="Yu S."/>
            <person name="Liu X."/>
            <person name="Zhang Y."/>
            <person name="Hong G."/>
            <person name="Han B."/>
            <person name="Choisne N."/>
            <person name="Demange N."/>
            <person name="Orjeda G."/>
            <person name="Samain S."/>
            <person name="Cattolico L."/>
            <person name="Pelletier E."/>
            <person name="Couloux A."/>
            <person name="Segurens B."/>
            <person name="Wincker P."/>
            <person name="D'Hont A."/>
            <person name="Scarpelli C."/>
            <person name="Weissenbach J."/>
            <person name="Salanoubat M."/>
            <person name="Quetier F."/>
            <person name="Yu Y."/>
            <person name="Kim H.R."/>
            <person name="Rambo T."/>
            <person name="Currie J."/>
            <person name="Collura K."/>
            <person name="Luo M."/>
            <person name="Yang T."/>
            <person name="Ammiraju J.S.S."/>
            <person name="Engler F."/>
            <person name="Soderlund C."/>
            <person name="Wing R.A."/>
            <person name="Palmer L.E."/>
            <person name="de la Bastide M."/>
            <person name="Spiegel L."/>
            <person name="Nascimento L."/>
            <person name="Zutavern T."/>
            <person name="O'Shaughnessy A."/>
            <person name="Dike S."/>
            <person name="Dedhia N."/>
            <person name="Preston R."/>
            <person name="Balija V."/>
            <person name="McCombie W.R."/>
            <person name="Chow T."/>
            <person name="Chen H."/>
            <person name="Chung M."/>
            <person name="Chen C."/>
            <person name="Shaw J."/>
            <person name="Wu H."/>
            <person name="Hsiao K."/>
            <person name="Chao Y."/>
            <person name="Chu M."/>
            <person name="Cheng C."/>
            <person name="Hour A."/>
            <person name="Lee P."/>
            <person name="Lin S."/>
            <person name="Lin Y."/>
            <person name="Liou J."/>
            <person name="Liu S."/>
            <person name="Hsing Y."/>
            <person name="Raghuvanshi S."/>
            <person name="Mohanty A."/>
            <person name="Bharti A.K."/>
            <person name="Gaur A."/>
            <person name="Gupta V."/>
            <person name="Kumar D."/>
            <person name="Ravi V."/>
            <person name="Vij S."/>
            <person name="Kapur A."/>
            <person name="Khurana P."/>
            <person name="Khurana P."/>
            <person name="Khurana J.P."/>
            <person name="Tyagi A.K."/>
            <person name="Gaikwad K."/>
            <person name="Singh A."/>
            <person name="Dalal V."/>
            <person name="Srivastava S."/>
            <person name="Dixit A."/>
            <person name="Pal A.K."/>
            <person name="Ghazi I.A."/>
            <person name="Yadav M."/>
            <person name="Pandit A."/>
            <person name="Bhargava A."/>
            <person name="Sureshbabu K."/>
            <person name="Batra K."/>
            <person name="Sharma T.R."/>
            <person name="Mohapatra T."/>
            <person name="Singh N.K."/>
            <person name="Messing J."/>
            <person name="Nelson A.B."/>
            <person name="Fuks G."/>
            <person name="Kavchok S."/>
            <person name="Keizer G."/>
            <person name="Linton E."/>
            <person name="Llaca V."/>
            <person name="Song R."/>
            <person name="Tanyolac B."/>
            <person name="Young S."/>
            <person name="Ho-Il K."/>
            <person name="Hahn J.H."/>
            <person name="Sangsakoo G."/>
            <person name="Vanavichit A."/>
            <person name="de Mattos Luiz.A.T."/>
            <person name="Zimmer P.D."/>
            <person name="Malone G."/>
            <person name="Dellagostin O."/>
            <person name="de Oliveira A.C."/>
            <person name="Bevan M."/>
            <person name="Bancroft I."/>
            <person name="Minx P."/>
            <person name="Cordum H."/>
            <person name="Wilson R."/>
            <person name="Cheng Z."/>
            <person name="Jin W."/>
            <person name="Jiang J."/>
            <person name="Leong S.A."/>
            <person name="Iwama H."/>
            <person name="Gojobori T."/>
            <person name="Itoh T."/>
            <person name="Niimura Y."/>
            <person name="Fujii Y."/>
            <person name="Habara T."/>
            <person name="Sakai H."/>
            <person name="Sato Y."/>
            <person name="Wilson G."/>
            <person name="Kumar K."/>
            <person name="McCouch S."/>
            <person name="Juretic N."/>
            <person name="Hoen D."/>
            <person name="Wright S."/>
            <person name="Bruskiewich R."/>
            <person name="Bureau T."/>
            <person name="Miyao A."/>
            <person name="Hirochika H."/>
            <person name="Nishikawa T."/>
            <person name="Kadowaki K."/>
            <person name="Sugiura M."/>
            <person name="Burr B."/>
            <person name="Sasaki T."/>
        </authorList>
    </citation>
    <scope>NUCLEOTIDE SEQUENCE [LARGE SCALE GENOMIC DNA]</scope>
    <source>
        <strain evidence="3">cv. Nipponbare</strain>
    </source>
</reference>
<feature type="region of interest" description="Disordered" evidence="1">
    <location>
        <begin position="88"/>
        <end position="108"/>
    </location>
</feature>
<evidence type="ECO:0000256" key="1">
    <source>
        <dbReference type="SAM" id="MobiDB-lite"/>
    </source>
</evidence>
<feature type="non-terminal residue" evidence="2">
    <location>
        <position position="1"/>
    </location>
</feature>
<feature type="region of interest" description="Disordered" evidence="1">
    <location>
        <begin position="1"/>
        <end position="42"/>
    </location>
</feature>
<reference evidence="2 3" key="3">
    <citation type="journal article" date="2013" name="Rice">
        <title>Improvement of the Oryza sativa Nipponbare reference genome using next generation sequence and optical map data.</title>
        <authorList>
            <person name="Kawahara Y."/>
            <person name="de la Bastide M."/>
            <person name="Hamilton J.P."/>
            <person name="Kanamori H."/>
            <person name="McCombie W.R."/>
            <person name="Ouyang S."/>
            <person name="Schwartz D.C."/>
            <person name="Tanaka T."/>
            <person name="Wu J."/>
            <person name="Zhou S."/>
            <person name="Childs K.L."/>
            <person name="Davidson R.M."/>
            <person name="Lin H."/>
            <person name="Quesada-Ocampo L."/>
            <person name="Vaillancourt B."/>
            <person name="Sakai H."/>
            <person name="Lee S.S."/>
            <person name="Kim J."/>
            <person name="Numa H."/>
            <person name="Itoh T."/>
            <person name="Buell C.R."/>
            <person name="Matsumoto T."/>
        </authorList>
    </citation>
    <scope>NUCLEOTIDE SEQUENCE [LARGE SCALE GENOMIC DNA]</scope>
    <source>
        <strain evidence="3">cv. Nipponbare</strain>
    </source>
</reference>
<feature type="compositionally biased region" description="Low complexity" evidence="1">
    <location>
        <begin position="20"/>
        <end position="32"/>
    </location>
</feature>
<dbReference type="Gramene" id="Os12t0614900-02">
    <property type="protein sequence ID" value="Os12t0614900-02"/>
    <property type="gene ID" value="Os12g0614900"/>
</dbReference>
<reference evidence="2 3" key="2">
    <citation type="journal article" date="2013" name="Plant Cell Physiol.">
        <title>Rice Annotation Project Database (RAP-DB): an integrative and interactive database for rice genomics.</title>
        <authorList>
            <person name="Sakai H."/>
            <person name="Lee S.S."/>
            <person name="Tanaka T."/>
            <person name="Numa H."/>
            <person name="Kim J."/>
            <person name="Kawahara Y."/>
            <person name="Wakimoto H."/>
            <person name="Yang C.C."/>
            <person name="Iwamoto M."/>
            <person name="Abe T."/>
            <person name="Yamada Y."/>
            <person name="Muto A."/>
            <person name="Inokuchi H."/>
            <person name="Ikemura T."/>
            <person name="Matsumoto T."/>
            <person name="Sasaki T."/>
            <person name="Itoh T."/>
        </authorList>
    </citation>
    <scope>NUCLEOTIDE SEQUENCE [LARGE SCALE GENOMIC DNA]</scope>
    <source>
        <strain evidence="3">cv. Nipponbare</strain>
    </source>
</reference>
<sequence length="121" mass="12909">SSRRRVALPAPARRRRRPLSSRSPQLLSDLPLTGTRSVAASSPSKSWRSFFGYQDLPLGNRLARDGDAIGVGSPVAGWSRPTVGWIDGGEEGGIGGSDQASKRSKFLSGTGCELRSSDQIR</sequence>
<organism evidence="2 3">
    <name type="scientific">Oryza sativa subsp. japonica</name>
    <name type="common">Rice</name>
    <dbReference type="NCBI Taxonomy" id="39947"/>
    <lineage>
        <taxon>Eukaryota</taxon>
        <taxon>Viridiplantae</taxon>
        <taxon>Streptophyta</taxon>
        <taxon>Embryophyta</taxon>
        <taxon>Tracheophyta</taxon>
        <taxon>Spermatophyta</taxon>
        <taxon>Magnoliopsida</taxon>
        <taxon>Liliopsida</taxon>
        <taxon>Poales</taxon>
        <taxon>Poaceae</taxon>
        <taxon>BOP clade</taxon>
        <taxon>Oryzoideae</taxon>
        <taxon>Oryzeae</taxon>
        <taxon>Oryzinae</taxon>
        <taxon>Oryza</taxon>
        <taxon>Oryza sativa</taxon>
    </lineage>
</organism>
<name>A0A0P0YC21_ORYSJ</name>